<keyword evidence="2 9" id="KW-0121">Carboxypeptidase</keyword>
<dbReference type="SUPFAM" id="SSF52317">
    <property type="entry name" value="Class I glutamine amidotransferase-like"/>
    <property type="match status" value="1"/>
</dbReference>
<dbReference type="AlphaFoldDB" id="A0A1G9U397"/>
<evidence type="ECO:0000256" key="2">
    <source>
        <dbReference type="ARBA" id="ARBA00022645"/>
    </source>
</evidence>
<proteinExistence type="inferred from homology"/>
<evidence type="ECO:0000256" key="4">
    <source>
        <dbReference type="ARBA" id="ARBA00022801"/>
    </source>
</evidence>
<keyword evidence="3" id="KW-0645">Protease</keyword>
<dbReference type="CDD" id="cd07025">
    <property type="entry name" value="Peptidase_S66"/>
    <property type="match status" value="1"/>
</dbReference>
<dbReference type="Gene3D" id="3.40.50.10740">
    <property type="entry name" value="Class I glutamine amidotransferase-like"/>
    <property type="match status" value="1"/>
</dbReference>
<protein>
    <submittedName>
        <fullName evidence="9">Muramoyltetrapeptide carboxypeptidase</fullName>
    </submittedName>
</protein>
<name>A0A1G9U397_9FIRM</name>
<dbReference type="Proteomes" id="UP000214880">
    <property type="component" value="Unassembled WGS sequence"/>
</dbReference>
<organism evidence="9 10">
    <name type="scientific">Dendrosporobacter quercicolus</name>
    <dbReference type="NCBI Taxonomy" id="146817"/>
    <lineage>
        <taxon>Bacteria</taxon>
        <taxon>Bacillati</taxon>
        <taxon>Bacillota</taxon>
        <taxon>Negativicutes</taxon>
        <taxon>Selenomonadales</taxon>
        <taxon>Sporomusaceae</taxon>
        <taxon>Dendrosporobacter</taxon>
    </lineage>
</organism>
<dbReference type="SUPFAM" id="SSF141986">
    <property type="entry name" value="LD-carboxypeptidase A C-terminal domain-like"/>
    <property type="match status" value="1"/>
</dbReference>
<keyword evidence="4" id="KW-0378">Hydrolase</keyword>
<dbReference type="InterPro" id="IPR027478">
    <property type="entry name" value="LdcA_N"/>
</dbReference>
<evidence type="ECO:0000313" key="9">
    <source>
        <dbReference type="EMBL" id="SDM54134.1"/>
    </source>
</evidence>
<evidence type="ECO:0000259" key="7">
    <source>
        <dbReference type="Pfam" id="PF02016"/>
    </source>
</evidence>
<dbReference type="GO" id="GO:0004180">
    <property type="term" value="F:carboxypeptidase activity"/>
    <property type="evidence" value="ECO:0007669"/>
    <property type="project" value="UniProtKB-KW"/>
</dbReference>
<evidence type="ECO:0000256" key="1">
    <source>
        <dbReference type="ARBA" id="ARBA00010233"/>
    </source>
</evidence>
<evidence type="ECO:0000259" key="8">
    <source>
        <dbReference type="Pfam" id="PF17676"/>
    </source>
</evidence>
<evidence type="ECO:0000256" key="5">
    <source>
        <dbReference type="ARBA" id="ARBA00022825"/>
    </source>
</evidence>
<dbReference type="InterPro" id="IPR040921">
    <property type="entry name" value="Peptidase_S66C"/>
</dbReference>
<feature type="domain" description="LD-carboxypeptidase N-terminal" evidence="7">
    <location>
        <begin position="19"/>
        <end position="134"/>
    </location>
</feature>
<evidence type="ECO:0000256" key="3">
    <source>
        <dbReference type="ARBA" id="ARBA00022670"/>
    </source>
</evidence>
<dbReference type="Pfam" id="PF02016">
    <property type="entry name" value="Peptidase_S66"/>
    <property type="match status" value="1"/>
</dbReference>
<feature type="active site" description="Charge relay system" evidence="6">
    <location>
        <position position="215"/>
    </location>
</feature>
<keyword evidence="5" id="KW-0720">Serine protease</keyword>
<dbReference type="InterPro" id="IPR027461">
    <property type="entry name" value="Carboxypeptidase_A_C_sf"/>
</dbReference>
<comment type="similarity">
    <text evidence="1">Belongs to the peptidase S66 family.</text>
</comment>
<dbReference type="STRING" id="146817.SAMN04488502_105167"/>
<sequence length="314" mass="33762">MNFPPRIKPRRLYPGDTLGIIAPASPGNAAAAQAGINWLKSQGYRIKTGASVHQTLGFLAGSDELRAADIHRMFASPEIDGIICLRGGYGTMRLLELLDYDLIRANPKVFVGYSDITALHLSIGQRTGLITFHGPMAASDMSRGLSEHTGSAFFRAVAGNRPIGRITNPPAAPPPAFITPGRAEGRLTGGNLSLLSATLGTPYEIDTRRKIICMEEVGEAPYRIDRMLTQLLLAGKLQTAAGLVFAVCADCDGDEDEPDFTVDQVLQERLGGLNIPVLYHLYFGHTDEKVTLPLGAKAILDRRGLAVKETVTIA</sequence>
<gene>
    <name evidence="9" type="ORF">SAMN04488502_105167</name>
</gene>
<feature type="active site" description="Nucleophile" evidence="6">
    <location>
        <position position="114"/>
    </location>
</feature>
<evidence type="ECO:0000313" key="10">
    <source>
        <dbReference type="Proteomes" id="UP000214880"/>
    </source>
</evidence>
<keyword evidence="10" id="KW-1185">Reference proteome</keyword>
<feature type="active site" description="Charge relay system" evidence="6">
    <location>
        <position position="285"/>
    </location>
</feature>
<feature type="domain" description="LD-carboxypeptidase C-terminal" evidence="8">
    <location>
        <begin position="184"/>
        <end position="299"/>
    </location>
</feature>
<reference evidence="9 10" key="1">
    <citation type="submission" date="2016-10" db="EMBL/GenBank/DDBJ databases">
        <authorList>
            <person name="de Groot N.N."/>
        </authorList>
    </citation>
    <scope>NUCLEOTIDE SEQUENCE [LARGE SCALE GENOMIC DNA]</scope>
    <source>
        <strain evidence="9 10">DSM 1736</strain>
    </source>
</reference>
<dbReference type="GO" id="GO:0006508">
    <property type="term" value="P:proteolysis"/>
    <property type="evidence" value="ECO:0007669"/>
    <property type="project" value="UniProtKB-KW"/>
</dbReference>
<dbReference type="PANTHER" id="PTHR30237">
    <property type="entry name" value="MURAMOYLTETRAPEPTIDE CARBOXYPEPTIDASE"/>
    <property type="match status" value="1"/>
</dbReference>
<accession>A0A1G9U397</accession>
<evidence type="ECO:0000256" key="6">
    <source>
        <dbReference type="PIRSR" id="PIRSR028757-1"/>
    </source>
</evidence>
<dbReference type="Pfam" id="PF17676">
    <property type="entry name" value="Peptidase_S66C"/>
    <property type="match status" value="1"/>
</dbReference>
<dbReference type="EMBL" id="FNHB01000005">
    <property type="protein sequence ID" value="SDM54134.1"/>
    <property type="molecule type" value="Genomic_DNA"/>
</dbReference>
<dbReference type="PIRSF" id="PIRSF028757">
    <property type="entry name" value="LD-carboxypeptidase"/>
    <property type="match status" value="1"/>
</dbReference>
<dbReference type="GO" id="GO:0008236">
    <property type="term" value="F:serine-type peptidase activity"/>
    <property type="evidence" value="ECO:0007669"/>
    <property type="project" value="UniProtKB-KW"/>
</dbReference>
<dbReference type="InterPro" id="IPR040449">
    <property type="entry name" value="Peptidase_S66_N"/>
</dbReference>
<dbReference type="RefSeq" id="WP_245698126.1">
    <property type="nucleotide sequence ID" value="NZ_FNHB01000005.1"/>
</dbReference>
<dbReference type="PANTHER" id="PTHR30237:SF2">
    <property type="entry name" value="MUREIN TETRAPEPTIDE CARBOXYPEPTIDASE"/>
    <property type="match status" value="1"/>
</dbReference>
<dbReference type="Gene3D" id="3.50.30.60">
    <property type="entry name" value="LD-carboxypeptidase A C-terminal domain-like"/>
    <property type="match status" value="1"/>
</dbReference>
<dbReference type="InterPro" id="IPR003507">
    <property type="entry name" value="S66_fam"/>
</dbReference>
<dbReference type="InterPro" id="IPR029062">
    <property type="entry name" value="Class_I_gatase-like"/>
</dbReference>